<dbReference type="EMBL" id="AZHF01000003">
    <property type="protein sequence ID" value="OAA78678.1"/>
    <property type="molecule type" value="Genomic_DNA"/>
</dbReference>
<reference evidence="3 4" key="1">
    <citation type="journal article" date="2016" name="Genome Biol. Evol.">
        <title>Divergent and convergent evolution of fungal pathogenicity.</title>
        <authorList>
            <person name="Shang Y."/>
            <person name="Xiao G."/>
            <person name="Zheng P."/>
            <person name="Cen K."/>
            <person name="Zhan S."/>
            <person name="Wang C."/>
        </authorList>
    </citation>
    <scope>NUCLEOTIDE SEQUENCE [LARGE SCALE GENOMIC DNA]</scope>
    <source>
        <strain evidence="3 4">RCEF 1005</strain>
    </source>
</reference>
<dbReference type="AlphaFoldDB" id="A0A162KR56"/>
<name>A0A162KR56_CORDF</name>
<keyword evidence="2" id="KW-0472">Membrane</keyword>
<feature type="region of interest" description="Disordered" evidence="1">
    <location>
        <begin position="1"/>
        <end position="28"/>
    </location>
</feature>
<keyword evidence="4" id="KW-1185">Reference proteome</keyword>
<evidence type="ECO:0000256" key="1">
    <source>
        <dbReference type="SAM" id="MobiDB-lite"/>
    </source>
</evidence>
<organism evidence="3 4">
    <name type="scientific">Akanthomyces lecanii RCEF 1005</name>
    <dbReference type="NCBI Taxonomy" id="1081108"/>
    <lineage>
        <taxon>Eukaryota</taxon>
        <taxon>Fungi</taxon>
        <taxon>Dikarya</taxon>
        <taxon>Ascomycota</taxon>
        <taxon>Pezizomycotina</taxon>
        <taxon>Sordariomycetes</taxon>
        <taxon>Hypocreomycetidae</taxon>
        <taxon>Hypocreales</taxon>
        <taxon>Cordycipitaceae</taxon>
        <taxon>Akanthomyces</taxon>
        <taxon>Cordyceps confragosa</taxon>
    </lineage>
</organism>
<comment type="caution">
    <text evidence="3">The sequence shown here is derived from an EMBL/GenBank/DDBJ whole genome shotgun (WGS) entry which is preliminary data.</text>
</comment>
<dbReference type="Proteomes" id="UP000076881">
    <property type="component" value="Unassembled WGS sequence"/>
</dbReference>
<dbReference type="STRING" id="1081108.A0A162KR56"/>
<gene>
    <name evidence="3" type="ORF">LEL_05501</name>
</gene>
<keyword evidence="2" id="KW-0812">Transmembrane</keyword>
<evidence type="ECO:0000256" key="2">
    <source>
        <dbReference type="SAM" id="Phobius"/>
    </source>
</evidence>
<sequence length="805" mass="92115">MKTTLQRTRELQAEFSGPEQTDDTLRHQGPPKVRWIHLPVNNMKWHEDVCLKLNSELKLKDVEETLTNYEWLSTSWAEVVGNGHKTNFMKPLCTARFDKGQTKCAAVYMPYVAPAWHCFDMDCDPLLQHYMEHDCVIHEMRTLDEYFYHRCRLEDIGQTMEDRNGDQVLSRYAHKRLGAKDDRVLVNVGQLWVWIVNNDTIITSATHRRDGEFDPVFTAALAALQKSIDAGGKSPQNSFEMANLVMTSCINLLHWQFKMNELPKWMNWLDPWENYGRIIRGKVQGFQKQEITWTLGTCETPLGEDAICISEIFVTVAAEAAAKEGRLYQKFIDKHKQVAECGRSSTQGGDSPSSPNDRIEAAQLFREIKDIRDELKMLRVIAESQRSVQKEFLVLASIQPQAGGFKDVVDDLLEMDKNVEIIETSLPMSYFTSLFAVQIDTFLKTPPWAFGIMFGASSLISVTLAVYAFYSDNANALVKHTWERLDGVYRSFKEAQDTSDTEGGEQSLGDDRSALGLFNWIPKLGDYWHVFLRKLAWSRPVCWIHVRALHWRARLLAWWPFRASPDTTLPRVESTTPSGPSDSIERRPEKLRMLSLGMRLTPWAHECKVRFPNIYSASPRDACGIANAIFQQTTLHAMQVQGAVVLWSLWRRHIPAAEESLVSLRVAQFVLEHEMRKEVLPSVIEVFRFRSSHKRPYPAEFNDVWAQHLVETQMCDKIVRHGDCCAFFIGIDVEPLEYMIESRKHIYLAICRILIVGATLSGLYNAPSYTSGPIEPSDDDLSDDQQEALLSFPAFCMRSEPGDDV</sequence>
<evidence type="ECO:0000313" key="4">
    <source>
        <dbReference type="Proteomes" id="UP000076881"/>
    </source>
</evidence>
<evidence type="ECO:0000313" key="3">
    <source>
        <dbReference type="EMBL" id="OAA78678.1"/>
    </source>
</evidence>
<accession>A0A162KR56</accession>
<protein>
    <submittedName>
        <fullName evidence="3">Ankyrin repeat protein</fullName>
    </submittedName>
</protein>
<feature type="transmembrane region" description="Helical" evidence="2">
    <location>
        <begin position="746"/>
        <end position="764"/>
    </location>
</feature>
<keyword evidence="2" id="KW-1133">Transmembrane helix</keyword>
<feature type="transmembrane region" description="Helical" evidence="2">
    <location>
        <begin position="448"/>
        <end position="470"/>
    </location>
</feature>
<dbReference type="OrthoDB" id="341259at2759"/>
<proteinExistence type="predicted"/>